<evidence type="ECO:0000313" key="1">
    <source>
        <dbReference type="EMBL" id="WVZ95402.1"/>
    </source>
</evidence>
<gene>
    <name evidence="1" type="ORF">U9M48_041170</name>
</gene>
<proteinExistence type="predicted"/>
<dbReference type="AlphaFoldDB" id="A0AAQ3USK4"/>
<organism evidence="1 2">
    <name type="scientific">Paspalum notatum var. saurae</name>
    <dbReference type="NCBI Taxonomy" id="547442"/>
    <lineage>
        <taxon>Eukaryota</taxon>
        <taxon>Viridiplantae</taxon>
        <taxon>Streptophyta</taxon>
        <taxon>Embryophyta</taxon>
        <taxon>Tracheophyta</taxon>
        <taxon>Spermatophyta</taxon>
        <taxon>Magnoliopsida</taxon>
        <taxon>Liliopsida</taxon>
        <taxon>Poales</taxon>
        <taxon>Poaceae</taxon>
        <taxon>PACMAD clade</taxon>
        <taxon>Panicoideae</taxon>
        <taxon>Andropogonodae</taxon>
        <taxon>Paspaleae</taxon>
        <taxon>Paspalinae</taxon>
        <taxon>Paspalum</taxon>
    </lineage>
</organism>
<name>A0AAQ3USK4_PASNO</name>
<accession>A0AAQ3USK4</accession>
<keyword evidence="2" id="KW-1185">Reference proteome</keyword>
<protein>
    <submittedName>
        <fullName evidence="1">Uncharacterized protein</fullName>
    </submittedName>
</protein>
<dbReference type="Proteomes" id="UP001341281">
    <property type="component" value="Chromosome 09"/>
</dbReference>
<evidence type="ECO:0000313" key="2">
    <source>
        <dbReference type="Proteomes" id="UP001341281"/>
    </source>
</evidence>
<reference evidence="1 2" key="1">
    <citation type="submission" date="2024-02" db="EMBL/GenBank/DDBJ databases">
        <title>High-quality chromosome-scale genome assembly of Pensacola bahiagrass (Paspalum notatum Flugge var. saurae).</title>
        <authorList>
            <person name="Vega J.M."/>
            <person name="Podio M."/>
            <person name="Orjuela J."/>
            <person name="Siena L.A."/>
            <person name="Pessino S.C."/>
            <person name="Combes M.C."/>
            <person name="Mariac C."/>
            <person name="Albertini E."/>
            <person name="Pupilli F."/>
            <person name="Ortiz J.P.A."/>
            <person name="Leblanc O."/>
        </authorList>
    </citation>
    <scope>NUCLEOTIDE SEQUENCE [LARGE SCALE GENOMIC DNA]</scope>
    <source>
        <strain evidence="1">R1</strain>
        <tissue evidence="1">Leaf</tissue>
    </source>
</reference>
<dbReference type="EMBL" id="CP144753">
    <property type="protein sequence ID" value="WVZ95402.1"/>
    <property type="molecule type" value="Genomic_DNA"/>
</dbReference>
<sequence length="120" mass="12988">MPWHRVTAKNLLLPGVHHVVHQGDRAPLLVSRSVFHSVAPALAWRTWVEVLAPMGPRREQRPWYGDGVDAEVGAHERQPPVAGAEAARATQAAAATTGRQQARLGLLGRLPWAIAAAALY</sequence>